<evidence type="ECO:0000313" key="25">
    <source>
        <dbReference type="EMBL" id="PWF23192.1"/>
    </source>
</evidence>
<dbReference type="CDD" id="cd14264">
    <property type="entry name" value="DAGK_IM"/>
    <property type="match status" value="1"/>
</dbReference>
<evidence type="ECO:0000256" key="1">
    <source>
        <dbReference type="ARBA" id="ARBA00004429"/>
    </source>
</evidence>
<evidence type="ECO:0000256" key="24">
    <source>
        <dbReference type="RuleBase" id="RU363065"/>
    </source>
</evidence>
<dbReference type="PANTHER" id="PTHR34299">
    <property type="entry name" value="DIACYLGLYCEROL KINASE"/>
    <property type="match status" value="1"/>
</dbReference>
<evidence type="ECO:0000256" key="23">
    <source>
        <dbReference type="PIRSR" id="PIRSR600829-4"/>
    </source>
</evidence>
<evidence type="ECO:0000256" key="4">
    <source>
        <dbReference type="ARBA" id="ARBA00017575"/>
    </source>
</evidence>
<keyword evidence="11 22" id="KW-0547">Nucleotide-binding</keyword>
<feature type="binding site" evidence="23">
    <location>
        <position position="30"/>
    </location>
    <ligand>
        <name>a divalent metal cation</name>
        <dbReference type="ChEBI" id="CHEBI:60240"/>
    </ligand>
</feature>
<feature type="transmembrane region" description="Helical" evidence="24">
    <location>
        <begin position="58"/>
        <end position="77"/>
    </location>
</feature>
<keyword evidence="18" id="KW-0594">Phospholipid biosynthesis</keyword>
<feature type="binding site" evidence="22">
    <location>
        <position position="11"/>
    </location>
    <ligand>
        <name>ATP</name>
        <dbReference type="ChEBI" id="CHEBI:30616"/>
    </ligand>
</feature>
<keyword evidence="8 24" id="KW-0808">Transferase</keyword>
<evidence type="ECO:0000256" key="13">
    <source>
        <dbReference type="ARBA" id="ARBA00022840"/>
    </source>
</evidence>
<feature type="binding site" evidence="22">
    <location>
        <begin position="96"/>
        <end position="97"/>
    </location>
    <ligand>
        <name>ATP</name>
        <dbReference type="ChEBI" id="CHEBI:30616"/>
    </ligand>
</feature>
<comment type="catalytic activity">
    <reaction evidence="24">
        <text>a 1,2-diacyl-sn-glycerol + ATP = a 1,2-diacyl-sn-glycero-3-phosphate + ADP + H(+)</text>
        <dbReference type="Rhea" id="RHEA:10272"/>
        <dbReference type="ChEBI" id="CHEBI:15378"/>
        <dbReference type="ChEBI" id="CHEBI:17815"/>
        <dbReference type="ChEBI" id="CHEBI:30616"/>
        <dbReference type="ChEBI" id="CHEBI:58608"/>
        <dbReference type="ChEBI" id="CHEBI:456216"/>
        <dbReference type="EC" id="2.7.1.107"/>
    </reaction>
</comment>
<organism evidence="25 26">
    <name type="scientific">Corticimicrobacter populi</name>
    <dbReference type="NCBI Taxonomy" id="2175229"/>
    <lineage>
        <taxon>Bacteria</taxon>
        <taxon>Pseudomonadati</taxon>
        <taxon>Pseudomonadota</taxon>
        <taxon>Betaproteobacteria</taxon>
        <taxon>Burkholderiales</taxon>
        <taxon>Alcaligenaceae</taxon>
        <taxon>Corticimicrobacter</taxon>
    </lineage>
</organism>
<feature type="binding site" evidence="21">
    <location>
        <position position="71"/>
    </location>
    <ligand>
        <name>substrate</name>
    </ligand>
</feature>
<dbReference type="EC" id="2.7.1.107" evidence="3 24"/>
<keyword evidence="13 22" id="KW-0067">ATP-binding</keyword>
<dbReference type="InterPro" id="IPR036945">
    <property type="entry name" value="DAGK_sf"/>
</dbReference>
<evidence type="ECO:0000256" key="11">
    <source>
        <dbReference type="ARBA" id="ARBA00022741"/>
    </source>
</evidence>
<comment type="subcellular location">
    <subcellularLocation>
        <location evidence="1 24">Cell inner membrane</location>
        <topology evidence="1 24">Multi-pass membrane protein</topology>
    </subcellularLocation>
</comment>
<evidence type="ECO:0000256" key="20">
    <source>
        <dbReference type="PIRSR" id="PIRSR600829-1"/>
    </source>
</evidence>
<dbReference type="GO" id="GO:0046872">
    <property type="term" value="F:metal ion binding"/>
    <property type="evidence" value="ECO:0007669"/>
    <property type="project" value="UniProtKB-KW"/>
</dbReference>
<keyword evidence="26" id="KW-1185">Reference proteome</keyword>
<dbReference type="Proteomes" id="UP000245212">
    <property type="component" value="Unassembled WGS sequence"/>
</dbReference>
<feature type="binding site" evidence="21">
    <location>
        <begin position="32"/>
        <end position="36"/>
    </location>
    <ligand>
        <name>substrate</name>
    </ligand>
</feature>
<evidence type="ECO:0000256" key="7">
    <source>
        <dbReference type="ARBA" id="ARBA00022519"/>
    </source>
</evidence>
<evidence type="ECO:0000256" key="6">
    <source>
        <dbReference type="ARBA" id="ARBA00022516"/>
    </source>
</evidence>
<feature type="binding site" evidence="22">
    <location>
        <begin position="87"/>
        <end position="89"/>
    </location>
    <ligand>
        <name>ATP</name>
        <dbReference type="ChEBI" id="CHEBI:30616"/>
    </ligand>
</feature>
<evidence type="ECO:0000256" key="9">
    <source>
        <dbReference type="ARBA" id="ARBA00022692"/>
    </source>
</evidence>
<proteinExistence type="inferred from homology"/>
<comment type="similarity">
    <text evidence="2 24">Belongs to the bacterial diacylglycerol kinase family.</text>
</comment>
<feature type="binding site" evidence="23">
    <location>
        <position position="78"/>
    </location>
    <ligand>
        <name>a divalent metal cation</name>
        <dbReference type="ChEBI" id="CHEBI:60240"/>
    </ligand>
</feature>
<name>A0A2V1JXJ7_9BURK</name>
<feature type="transmembrane region" description="Helical" evidence="24">
    <location>
        <begin position="98"/>
        <end position="119"/>
    </location>
</feature>
<feature type="binding site" evidence="22">
    <location>
        <position position="78"/>
    </location>
    <ligand>
        <name>ATP</name>
        <dbReference type="ChEBI" id="CHEBI:30616"/>
    </ligand>
</feature>
<keyword evidence="7 24" id="KW-0997">Cell inner membrane</keyword>
<evidence type="ECO:0000256" key="8">
    <source>
        <dbReference type="ARBA" id="ARBA00022679"/>
    </source>
</evidence>
<feature type="binding site" evidence="21">
    <location>
        <begin position="114"/>
        <end position="119"/>
    </location>
    <ligand>
        <name>substrate</name>
    </ligand>
</feature>
<dbReference type="GO" id="GO:0006654">
    <property type="term" value="P:phosphatidic acid biosynthetic process"/>
    <property type="evidence" value="ECO:0007669"/>
    <property type="project" value="InterPro"/>
</dbReference>
<feature type="active site" description="Proton acceptor" evidence="20">
    <location>
        <position position="71"/>
    </location>
</feature>
<feature type="binding site" evidence="21">
    <location>
        <position position="100"/>
    </location>
    <ligand>
        <name>substrate</name>
    </ligand>
</feature>
<dbReference type="GO" id="GO:0005886">
    <property type="term" value="C:plasma membrane"/>
    <property type="evidence" value="ECO:0007669"/>
    <property type="project" value="UniProtKB-SubCell"/>
</dbReference>
<evidence type="ECO:0000256" key="5">
    <source>
        <dbReference type="ARBA" id="ARBA00022475"/>
    </source>
</evidence>
<comment type="caution">
    <text evidence="24">Lacks conserved residue(s) required for the propagation of feature annotation.</text>
</comment>
<comment type="function">
    <text evidence="24">Catalyzes the ATP-dependent phosphorylation of sn-l,2-diacylglycerol (DAG) to phosphatidic acid. Involved in the recycling of diacylglycerol produced as a by-product during membrane-derived oligosaccharide (MDO) biosynthesis.</text>
</comment>
<evidence type="ECO:0000256" key="16">
    <source>
        <dbReference type="ARBA" id="ARBA00023098"/>
    </source>
</evidence>
<keyword evidence="17 24" id="KW-0472">Membrane</keyword>
<protein>
    <recommendedName>
        <fullName evidence="4 24">Diacylglycerol kinase</fullName>
        <ecNumber evidence="3 24">2.7.1.107</ecNumber>
    </recommendedName>
</protein>
<evidence type="ECO:0000256" key="19">
    <source>
        <dbReference type="ARBA" id="ARBA00023264"/>
    </source>
</evidence>
<dbReference type="EMBL" id="QETA01000003">
    <property type="protein sequence ID" value="PWF23192.1"/>
    <property type="molecule type" value="Genomic_DNA"/>
</dbReference>
<comment type="caution">
    <text evidence="25">The sequence shown here is derived from an EMBL/GenBank/DDBJ whole genome shotgun (WGS) entry which is preliminary data.</text>
</comment>
<evidence type="ECO:0000256" key="15">
    <source>
        <dbReference type="ARBA" id="ARBA00022989"/>
    </source>
</evidence>
<dbReference type="GO" id="GO:0005524">
    <property type="term" value="F:ATP binding"/>
    <property type="evidence" value="ECO:0007669"/>
    <property type="project" value="UniProtKB-KW"/>
</dbReference>
<keyword evidence="14 23" id="KW-0460">Magnesium</keyword>
<feature type="binding site" evidence="22">
    <location>
        <position position="30"/>
    </location>
    <ligand>
        <name>ATP</name>
        <dbReference type="ChEBI" id="CHEBI:30616"/>
    </ligand>
</feature>
<evidence type="ECO:0000256" key="2">
    <source>
        <dbReference type="ARBA" id="ARBA00005967"/>
    </source>
</evidence>
<keyword evidence="9 24" id="KW-0812">Transmembrane</keyword>
<evidence type="ECO:0000256" key="12">
    <source>
        <dbReference type="ARBA" id="ARBA00022777"/>
    </source>
</evidence>
<keyword evidence="5" id="KW-1003">Cell membrane</keyword>
<dbReference type="Pfam" id="PF01219">
    <property type="entry name" value="DAGK_prokar"/>
    <property type="match status" value="1"/>
</dbReference>
<dbReference type="PANTHER" id="PTHR34299:SF1">
    <property type="entry name" value="DIACYLGLYCEROL KINASE"/>
    <property type="match status" value="1"/>
</dbReference>
<evidence type="ECO:0000256" key="10">
    <source>
        <dbReference type="ARBA" id="ARBA00022723"/>
    </source>
</evidence>
<dbReference type="Gene3D" id="1.10.287.3610">
    <property type="match status" value="1"/>
</dbReference>
<evidence type="ECO:0000313" key="26">
    <source>
        <dbReference type="Proteomes" id="UP000245212"/>
    </source>
</evidence>
<keyword evidence="12 24" id="KW-0418">Kinase</keyword>
<dbReference type="InterPro" id="IPR033718">
    <property type="entry name" value="DAGK_prok"/>
</dbReference>
<comment type="cofactor">
    <cofactor evidence="23">
        <name>Mg(2+)</name>
        <dbReference type="ChEBI" id="CHEBI:18420"/>
    </cofactor>
    <text evidence="23">Mn(2+), Zn(2+), Cd(2+) and Co(2+) support activity to lesser extents.</text>
</comment>
<accession>A0A2V1JXJ7</accession>
<keyword evidence="19 24" id="KW-1208">Phospholipid metabolism</keyword>
<evidence type="ECO:0000256" key="18">
    <source>
        <dbReference type="ARBA" id="ARBA00023209"/>
    </source>
</evidence>
<evidence type="ECO:0000256" key="17">
    <source>
        <dbReference type="ARBA" id="ARBA00023136"/>
    </source>
</evidence>
<evidence type="ECO:0000256" key="3">
    <source>
        <dbReference type="ARBA" id="ARBA00012133"/>
    </source>
</evidence>
<evidence type="ECO:0000256" key="21">
    <source>
        <dbReference type="PIRSR" id="PIRSR600829-2"/>
    </source>
</evidence>
<dbReference type="AlphaFoldDB" id="A0A2V1JXJ7"/>
<gene>
    <name evidence="25" type="ORF">DD235_09385</name>
</gene>
<dbReference type="RefSeq" id="WP_109061805.1">
    <property type="nucleotide sequence ID" value="NZ_QETA01000003.1"/>
</dbReference>
<keyword evidence="6" id="KW-0444">Lipid biosynthesis</keyword>
<keyword evidence="10 23" id="KW-0479">Metal-binding</keyword>
<keyword evidence="16 24" id="KW-0443">Lipid metabolism</keyword>
<evidence type="ECO:0000256" key="22">
    <source>
        <dbReference type="PIRSR" id="PIRSR600829-3"/>
    </source>
</evidence>
<sequence>MKDPTNTGLIRIWRACGNSLKGMRAAIRYESAFRQEAALCLILIPVACWLGRDVVEIILLIGSCLLVLATELMNSAVEAAIDRIGLERHELSGRAKDLGSAAVFVMLGLALLTWGLIAWSRFMG</sequence>
<reference evidence="26" key="1">
    <citation type="submission" date="2018-05" db="EMBL/GenBank/DDBJ databases">
        <authorList>
            <person name="Li Y."/>
        </authorList>
    </citation>
    <scope>NUCLEOTIDE SEQUENCE [LARGE SCALE GENOMIC DNA]</scope>
    <source>
        <strain evidence="26">3d-2-2</strain>
    </source>
</reference>
<feature type="binding site" evidence="21">
    <location>
        <position position="11"/>
    </location>
    <ligand>
        <name>substrate</name>
    </ligand>
</feature>
<dbReference type="InterPro" id="IPR000829">
    <property type="entry name" value="DAGK"/>
</dbReference>
<keyword evidence="15 24" id="KW-1133">Transmembrane helix</keyword>
<evidence type="ECO:0000256" key="14">
    <source>
        <dbReference type="ARBA" id="ARBA00022842"/>
    </source>
</evidence>
<dbReference type="GO" id="GO:0004143">
    <property type="term" value="F:ATP-dependent diacylglycerol kinase activity"/>
    <property type="evidence" value="ECO:0007669"/>
    <property type="project" value="UniProtKB-EC"/>
</dbReference>